<evidence type="ECO:0000313" key="7">
    <source>
        <dbReference type="EMBL" id="MBE1612897.1"/>
    </source>
</evidence>
<dbReference type="SUPFAM" id="SSF46785">
    <property type="entry name" value="Winged helix' DNA-binding domain"/>
    <property type="match status" value="1"/>
</dbReference>
<dbReference type="GO" id="GO:0003700">
    <property type="term" value="F:DNA-binding transcription factor activity"/>
    <property type="evidence" value="ECO:0007669"/>
    <property type="project" value="InterPro"/>
</dbReference>
<dbReference type="Pfam" id="PF00155">
    <property type="entry name" value="Aminotran_1_2"/>
    <property type="match status" value="1"/>
</dbReference>
<sequence length="475" mass="50918">MDPIELTQRLGRWSSGRGPLYVLLATRLGTLIDDGELRPDAPLPPDRALASALAVGRSTVVNAYDRLAVEGRIVRRQGSGTRVAGPAGSEIRGTTDAPAFLHLLESKDDVILLACAAPDAPPPELVQAYAETLPELAALTGDIGYHPTGHPALRRAIAERYERRGVPTTPEQVLVTTGGQQALSLLARAFVSPGDVVVVEAPTYPGALEVFREEAAVLRPLPVGLDGLETIVADHDVSLAYVIPTFHNPTGQVLPALRRQRLVSTTARYDVRLIEDEALVELGFPGEEPPPPLATSTDQVISIGSLSKVVWGGLRIGWVRAPSSVVTRLARLRVVHDLGGNVPAQLAAAHLLDRLDPIRHRQAAQRQAQCEHLRAELAHRLPEWEVPTTARGGQTLWIRLPRGDSTSFAQTALRNGVAILPGRGLDAGGRSEAYLRIHFIAPPDQLSEAVRRLAAAWADYDPPATPSPSAPAMAV</sequence>
<evidence type="ECO:0000256" key="1">
    <source>
        <dbReference type="ARBA" id="ARBA00005384"/>
    </source>
</evidence>
<dbReference type="AlphaFoldDB" id="A0A927NCA7"/>
<organism evidence="7 8">
    <name type="scientific">Actinopolymorpha pittospori</name>
    <dbReference type="NCBI Taxonomy" id="648752"/>
    <lineage>
        <taxon>Bacteria</taxon>
        <taxon>Bacillati</taxon>
        <taxon>Actinomycetota</taxon>
        <taxon>Actinomycetes</taxon>
        <taxon>Propionibacteriales</taxon>
        <taxon>Actinopolymorphaceae</taxon>
        <taxon>Actinopolymorpha</taxon>
    </lineage>
</organism>
<dbReference type="PROSITE" id="PS50949">
    <property type="entry name" value="HTH_GNTR"/>
    <property type="match status" value="1"/>
</dbReference>
<gene>
    <name evidence="7" type="ORF">HEB94_009745</name>
</gene>
<dbReference type="CDD" id="cd00609">
    <property type="entry name" value="AAT_like"/>
    <property type="match status" value="1"/>
</dbReference>
<dbReference type="InterPro" id="IPR015422">
    <property type="entry name" value="PyrdxlP-dep_Trfase_small"/>
</dbReference>
<dbReference type="Proteomes" id="UP000638648">
    <property type="component" value="Unassembled WGS sequence"/>
</dbReference>
<keyword evidence="8" id="KW-1185">Reference proteome</keyword>
<dbReference type="InterPro" id="IPR036388">
    <property type="entry name" value="WH-like_DNA-bd_sf"/>
</dbReference>
<dbReference type="SMART" id="SM00345">
    <property type="entry name" value="HTH_GNTR"/>
    <property type="match status" value="1"/>
</dbReference>
<keyword evidence="2" id="KW-0663">Pyridoxal phosphate</keyword>
<dbReference type="Gene3D" id="3.90.1150.10">
    <property type="entry name" value="Aspartate Aminotransferase, domain 1"/>
    <property type="match status" value="1"/>
</dbReference>
<evidence type="ECO:0000256" key="4">
    <source>
        <dbReference type="ARBA" id="ARBA00023125"/>
    </source>
</evidence>
<protein>
    <submittedName>
        <fullName evidence="7">DNA-binding transcriptional MocR family regulator</fullName>
    </submittedName>
</protein>
<proteinExistence type="inferred from homology"/>
<keyword evidence="4 7" id="KW-0238">DNA-binding</keyword>
<dbReference type="CDD" id="cd07377">
    <property type="entry name" value="WHTH_GntR"/>
    <property type="match status" value="1"/>
</dbReference>
<accession>A0A927NCA7</accession>
<evidence type="ECO:0000256" key="5">
    <source>
        <dbReference type="ARBA" id="ARBA00023163"/>
    </source>
</evidence>
<keyword evidence="5" id="KW-0804">Transcription</keyword>
<dbReference type="InterPro" id="IPR000524">
    <property type="entry name" value="Tscrpt_reg_HTH_GntR"/>
</dbReference>
<comment type="similarity">
    <text evidence="1">In the C-terminal section; belongs to the class-I pyridoxal-phosphate-dependent aminotransferase family.</text>
</comment>
<evidence type="ECO:0000259" key="6">
    <source>
        <dbReference type="PROSITE" id="PS50949"/>
    </source>
</evidence>
<dbReference type="Gene3D" id="3.40.640.10">
    <property type="entry name" value="Type I PLP-dependent aspartate aminotransferase-like (Major domain)"/>
    <property type="match status" value="1"/>
</dbReference>
<dbReference type="EMBL" id="JADBEM010000001">
    <property type="protein sequence ID" value="MBE1612897.1"/>
    <property type="molecule type" value="Genomic_DNA"/>
</dbReference>
<dbReference type="RefSeq" id="WP_192755862.1">
    <property type="nucleotide sequence ID" value="NZ_BAABJL010000239.1"/>
</dbReference>
<dbReference type="InterPro" id="IPR036390">
    <property type="entry name" value="WH_DNA-bd_sf"/>
</dbReference>
<dbReference type="PANTHER" id="PTHR46577:SF1">
    <property type="entry name" value="HTH-TYPE TRANSCRIPTIONAL REGULATORY PROTEIN GABR"/>
    <property type="match status" value="1"/>
</dbReference>
<evidence type="ECO:0000256" key="3">
    <source>
        <dbReference type="ARBA" id="ARBA00023015"/>
    </source>
</evidence>
<dbReference type="InterPro" id="IPR004839">
    <property type="entry name" value="Aminotransferase_I/II_large"/>
</dbReference>
<dbReference type="InterPro" id="IPR015424">
    <property type="entry name" value="PyrdxlP-dep_Trfase"/>
</dbReference>
<dbReference type="PANTHER" id="PTHR46577">
    <property type="entry name" value="HTH-TYPE TRANSCRIPTIONAL REGULATORY PROTEIN GABR"/>
    <property type="match status" value="1"/>
</dbReference>
<keyword evidence="3" id="KW-0805">Transcription regulation</keyword>
<dbReference type="InterPro" id="IPR015421">
    <property type="entry name" value="PyrdxlP-dep_Trfase_major"/>
</dbReference>
<name>A0A927NCA7_9ACTN</name>
<dbReference type="InterPro" id="IPR051446">
    <property type="entry name" value="HTH_trans_reg/aminotransferase"/>
</dbReference>
<dbReference type="Pfam" id="PF00392">
    <property type="entry name" value="GntR"/>
    <property type="match status" value="1"/>
</dbReference>
<dbReference type="Gene3D" id="1.10.10.10">
    <property type="entry name" value="Winged helix-like DNA-binding domain superfamily/Winged helix DNA-binding domain"/>
    <property type="match status" value="1"/>
</dbReference>
<comment type="caution">
    <text evidence="7">The sequence shown here is derived from an EMBL/GenBank/DDBJ whole genome shotgun (WGS) entry which is preliminary data.</text>
</comment>
<dbReference type="GO" id="GO:0030170">
    <property type="term" value="F:pyridoxal phosphate binding"/>
    <property type="evidence" value="ECO:0007669"/>
    <property type="project" value="InterPro"/>
</dbReference>
<feature type="domain" description="HTH gntR-type" evidence="6">
    <location>
        <begin position="18"/>
        <end position="86"/>
    </location>
</feature>
<dbReference type="GO" id="GO:0003677">
    <property type="term" value="F:DNA binding"/>
    <property type="evidence" value="ECO:0007669"/>
    <property type="project" value="UniProtKB-KW"/>
</dbReference>
<evidence type="ECO:0000313" key="8">
    <source>
        <dbReference type="Proteomes" id="UP000638648"/>
    </source>
</evidence>
<dbReference type="SUPFAM" id="SSF53383">
    <property type="entry name" value="PLP-dependent transferases"/>
    <property type="match status" value="1"/>
</dbReference>
<evidence type="ECO:0000256" key="2">
    <source>
        <dbReference type="ARBA" id="ARBA00022898"/>
    </source>
</evidence>
<reference evidence="7" key="1">
    <citation type="submission" date="2020-10" db="EMBL/GenBank/DDBJ databases">
        <title>Sequencing the genomes of 1000 actinobacteria strains.</title>
        <authorList>
            <person name="Klenk H.-P."/>
        </authorList>
    </citation>
    <scope>NUCLEOTIDE SEQUENCE</scope>
    <source>
        <strain evidence="7">DSM 45354</strain>
    </source>
</reference>